<evidence type="ECO:0000256" key="2">
    <source>
        <dbReference type="SAM" id="SignalP"/>
    </source>
</evidence>
<dbReference type="Pfam" id="PF03401">
    <property type="entry name" value="TctC"/>
    <property type="match status" value="1"/>
</dbReference>
<dbReference type="PANTHER" id="PTHR42928">
    <property type="entry name" value="TRICARBOXYLATE-BINDING PROTEIN"/>
    <property type="match status" value="1"/>
</dbReference>
<keyword evidence="3" id="KW-0675">Receptor</keyword>
<dbReference type="InterPro" id="IPR005064">
    <property type="entry name" value="BUG"/>
</dbReference>
<reference evidence="3 4" key="1">
    <citation type="submission" date="2016-10" db="EMBL/GenBank/DDBJ databases">
        <authorList>
            <person name="de Groot N.N."/>
        </authorList>
    </citation>
    <scope>NUCLEOTIDE SEQUENCE [LARGE SCALE GENOMIC DNA]</scope>
    <source>
        <strain evidence="3 4">GAS522</strain>
    </source>
</reference>
<dbReference type="Proteomes" id="UP000183208">
    <property type="component" value="Unassembled WGS sequence"/>
</dbReference>
<dbReference type="Gene3D" id="3.40.190.10">
    <property type="entry name" value="Periplasmic binding protein-like II"/>
    <property type="match status" value="1"/>
</dbReference>
<dbReference type="AlphaFoldDB" id="A0A1M6XUL8"/>
<dbReference type="SUPFAM" id="SSF53850">
    <property type="entry name" value="Periplasmic binding protein-like II"/>
    <property type="match status" value="1"/>
</dbReference>
<dbReference type="RefSeq" id="WP_079587862.1">
    <property type="nucleotide sequence ID" value="NZ_FNTI01000001.1"/>
</dbReference>
<accession>A0A1M6XUL8</accession>
<dbReference type="EMBL" id="FNTI01000001">
    <property type="protein sequence ID" value="SED02836.1"/>
    <property type="molecule type" value="Genomic_DNA"/>
</dbReference>
<sequence>MRRSISLGVVLGMILLGAAQAQTAWPAKPIKILVGYAAGGSTDVTARIIAQALSERLGQPVLIENRAGAGGNIAAEAAAKADPDGYTLLMATSSTFATNPALYKSLPFDVQADFAPITVTAFIPNLMVINPAGPASNLKDFVAHAKANPGQLNYGSAGNGTSQHISGALFSSLAGVQMTHIAYRGGAPAVNDLLGGQIQVLFAPLVEVVQQVRAEKLRALGITTAKRSPLLPDVATIAETLPGYEVTLWNGLLAPAKTPPEIIDRINRAAIDALRSEDVKAKLAEQGSEPVGNTPAEFKAFIGSELAKWKRLVEISGATVQ</sequence>
<comment type="similarity">
    <text evidence="1">Belongs to the UPF0065 (bug) family.</text>
</comment>
<dbReference type="InterPro" id="IPR042100">
    <property type="entry name" value="Bug_dom1"/>
</dbReference>
<feature type="signal peptide" evidence="2">
    <location>
        <begin position="1"/>
        <end position="21"/>
    </location>
</feature>
<dbReference type="Gene3D" id="3.40.190.150">
    <property type="entry name" value="Bordetella uptake gene, domain 1"/>
    <property type="match status" value="1"/>
</dbReference>
<dbReference type="PANTHER" id="PTHR42928:SF5">
    <property type="entry name" value="BLR1237 PROTEIN"/>
    <property type="match status" value="1"/>
</dbReference>
<name>A0A1M6XUL8_9BRAD</name>
<organism evidence="3 4">
    <name type="scientific">Bradyrhizobium lablabi</name>
    <dbReference type="NCBI Taxonomy" id="722472"/>
    <lineage>
        <taxon>Bacteria</taxon>
        <taxon>Pseudomonadati</taxon>
        <taxon>Pseudomonadota</taxon>
        <taxon>Alphaproteobacteria</taxon>
        <taxon>Hyphomicrobiales</taxon>
        <taxon>Nitrobacteraceae</taxon>
        <taxon>Bradyrhizobium</taxon>
    </lineage>
</organism>
<evidence type="ECO:0000313" key="3">
    <source>
        <dbReference type="EMBL" id="SED02836.1"/>
    </source>
</evidence>
<dbReference type="PIRSF" id="PIRSF017082">
    <property type="entry name" value="YflP"/>
    <property type="match status" value="1"/>
</dbReference>
<feature type="chain" id="PRO_5030031605" evidence="2">
    <location>
        <begin position="22"/>
        <end position="321"/>
    </location>
</feature>
<proteinExistence type="inferred from homology"/>
<evidence type="ECO:0000256" key="1">
    <source>
        <dbReference type="ARBA" id="ARBA00006987"/>
    </source>
</evidence>
<protein>
    <submittedName>
        <fullName evidence="3">Tripartite-type tricarboxylate transporter, receptor component TctC</fullName>
    </submittedName>
</protein>
<keyword evidence="2" id="KW-0732">Signal</keyword>
<gene>
    <name evidence="3" type="ORF">SAMN05444171_2900</name>
</gene>
<dbReference type="CDD" id="cd13578">
    <property type="entry name" value="PBP2_Bug27"/>
    <property type="match status" value="1"/>
</dbReference>
<evidence type="ECO:0000313" key="4">
    <source>
        <dbReference type="Proteomes" id="UP000183208"/>
    </source>
</evidence>